<dbReference type="AlphaFoldDB" id="X1I6U6"/>
<dbReference type="InterPro" id="IPR056738">
    <property type="entry name" value="NfeD1b_N"/>
</dbReference>
<dbReference type="PANTHER" id="PTHR33507:SF3">
    <property type="entry name" value="INNER MEMBRANE PROTEIN YBBJ"/>
    <property type="match status" value="1"/>
</dbReference>
<dbReference type="PANTHER" id="PTHR33507">
    <property type="entry name" value="INNER MEMBRANE PROTEIN YBBJ"/>
    <property type="match status" value="1"/>
</dbReference>
<name>X1I6U6_9ZZZZ</name>
<dbReference type="CDD" id="cd07021">
    <property type="entry name" value="Clp_protease_NfeD_like"/>
    <property type="match status" value="1"/>
</dbReference>
<dbReference type="InterPro" id="IPR052165">
    <property type="entry name" value="Membrane_assoc_protease"/>
</dbReference>
<accession>X1I6U6</accession>
<comment type="caution">
    <text evidence="2">The sequence shown here is derived from an EMBL/GenBank/DDBJ whole genome shotgun (WGS) entry which is preliminary data.</text>
</comment>
<feature type="domain" description="NfeD1b N-terminal" evidence="1">
    <location>
        <begin position="48"/>
        <end position="183"/>
    </location>
</feature>
<dbReference type="SUPFAM" id="SSF52096">
    <property type="entry name" value="ClpP/crotonase"/>
    <property type="match status" value="1"/>
</dbReference>
<dbReference type="InterPro" id="IPR029045">
    <property type="entry name" value="ClpP/crotonase-like_dom_sf"/>
</dbReference>
<dbReference type="Pfam" id="PF25145">
    <property type="entry name" value="NfeD1b_N"/>
    <property type="match status" value="1"/>
</dbReference>
<evidence type="ECO:0000313" key="2">
    <source>
        <dbReference type="EMBL" id="GAH61844.1"/>
    </source>
</evidence>
<organism evidence="2">
    <name type="scientific">marine sediment metagenome</name>
    <dbReference type="NCBI Taxonomy" id="412755"/>
    <lineage>
        <taxon>unclassified sequences</taxon>
        <taxon>metagenomes</taxon>
        <taxon>ecological metagenomes</taxon>
    </lineage>
</organism>
<dbReference type="EMBL" id="BARU01034059">
    <property type="protein sequence ID" value="GAH61844.1"/>
    <property type="molecule type" value="Genomic_DNA"/>
</dbReference>
<sequence length="183" mass="19802">MGFPIIIKKLYDYAELGMKKVLRCSVVLLAFAIALVAFTTTARADKIVYLIPIKGTINSRVARFVGRAIDQAEKAKANAIILEINTFGGRLDAATKTRDSVLDSKILTIAFVNKRAISAGTLISLAAKKIVMAPGSTIGAATPVDFLGKKASEKVISYWRKEVKSTAEKNNRPTKIAEAMVDE</sequence>
<reference evidence="2" key="1">
    <citation type="journal article" date="2014" name="Front. Microbiol.">
        <title>High frequency of phylogenetically diverse reductive dehalogenase-homologous genes in deep subseafloor sedimentary metagenomes.</title>
        <authorList>
            <person name="Kawai M."/>
            <person name="Futagami T."/>
            <person name="Toyoda A."/>
            <person name="Takaki Y."/>
            <person name="Nishi S."/>
            <person name="Hori S."/>
            <person name="Arai W."/>
            <person name="Tsubouchi T."/>
            <person name="Morono Y."/>
            <person name="Uchiyama I."/>
            <person name="Ito T."/>
            <person name="Fujiyama A."/>
            <person name="Inagaki F."/>
            <person name="Takami H."/>
        </authorList>
    </citation>
    <scope>NUCLEOTIDE SEQUENCE</scope>
    <source>
        <strain evidence="2">Expedition CK06-06</strain>
    </source>
</reference>
<protein>
    <recommendedName>
        <fullName evidence="1">NfeD1b N-terminal domain-containing protein</fullName>
    </recommendedName>
</protein>
<feature type="non-terminal residue" evidence="2">
    <location>
        <position position="183"/>
    </location>
</feature>
<gene>
    <name evidence="2" type="ORF">S03H2_53506</name>
</gene>
<proteinExistence type="predicted"/>
<dbReference type="GO" id="GO:0005886">
    <property type="term" value="C:plasma membrane"/>
    <property type="evidence" value="ECO:0007669"/>
    <property type="project" value="TreeGrafter"/>
</dbReference>
<dbReference type="Gene3D" id="3.90.226.10">
    <property type="entry name" value="2-enoyl-CoA Hydratase, Chain A, domain 1"/>
    <property type="match status" value="1"/>
</dbReference>
<evidence type="ECO:0000259" key="1">
    <source>
        <dbReference type="Pfam" id="PF25145"/>
    </source>
</evidence>